<dbReference type="EMBL" id="CP087714">
    <property type="protein sequence ID" value="XAT64120.1"/>
    <property type="molecule type" value="Genomic_DNA"/>
</dbReference>
<sequence length="295" mass="33105">MTFESLSKTGRIAININGDFEDRVLIEKAVRAERVVDTVWVGDSDFFRSPFQVAELIAENTDLNVGFGILRSTKCQNIISELERFRKYGDRIIVGIAAGDGGSIGMVERCIRKIKERYGFPVVAGGTGKIAIRTLSKTADGFLLNHISPEHVTWALRHSSAKFNAAYGPALIFPSEFEQDLILAAALVMGSSKSFLSEMGYRDVFEHVARIDLLKLILKRQKGADLGGESDFIELLQHRDFLMEKFTLSGTQRTFVKKLSELMTIVDQVILSDPFFRDENFDEKLAKVLKILEMD</sequence>
<dbReference type="SUPFAM" id="SSF51679">
    <property type="entry name" value="Bacterial luciferase-like"/>
    <property type="match status" value="1"/>
</dbReference>
<proteinExistence type="predicted"/>
<protein>
    <submittedName>
        <fullName evidence="1">Uncharacterized protein</fullName>
    </submittedName>
</protein>
<dbReference type="Proteomes" id="UP001492541">
    <property type="component" value="Chromosome"/>
</dbReference>
<dbReference type="InterPro" id="IPR036661">
    <property type="entry name" value="Luciferase-like_sf"/>
</dbReference>
<gene>
    <name evidence="1" type="ORF">LPQ35_01770</name>
</gene>
<evidence type="ECO:0000313" key="1">
    <source>
        <dbReference type="EMBL" id="XAT64120.1"/>
    </source>
</evidence>
<dbReference type="RefSeq" id="WP_193806422.1">
    <property type="nucleotide sequence ID" value="NZ_CP087714.1"/>
</dbReference>
<accession>A0ABZ3H3H7</accession>
<reference evidence="1 2" key="1">
    <citation type="submission" date="2021-11" db="EMBL/GenBank/DDBJ databases">
        <title>Whole genome of Geoglobus acetivorans.</title>
        <authorList>
            <person name="Liu D."/>
        </authorList>
    </citation>
    <scope>NUCLEOTIDE SEQUENCE [LARGE SCALE GENOMIC DNA]</scope>
    <source>
        <strain evidence="1 2">SBH6</strain>
    </source>
</reference>
<organism evidence="1 2">
    <name type="scientific">Geoglobus acetivorans</name>
    <dbReference type="NCBI Taxonomy" id="565033"/>
    <lineage>
        <taxon>Archaea</taxon>
        <taxon>Methanobacteriati</taxon>
        <taxon>Methanobacteriota</taxon>
        <taxon>Archaeoglobi</taxon>
        <taxon>Archaeoglobales</taxon>
        <taxon>Archaeoglobaceae</taxon>
        <taxon>Geoglobus</taxon>
    </lineage>
</organism>
<dbReference type="GeneID" id="90448373"/>
<evidence type="ECO:0000313" key="2">
    <source>
        <dbReference type="Proteomes" id="UP001492541"/>
    </source>
</evidence>
<keyword evidence="2" id="KW-1185">Reference proteome</keyword>
<name>A0ABZ3H3H7_GEOAI</name>